<gene>
    <name evidence="1" type="ORF">GCM10010987_06470</name>
</gene>
<protein>
    <submittedName>
        <fullName evidence="1">Uncharacterized protein</fullName>
    </submittedName>
</protein>
<proteinExistence type="predicted"/>
<dbReference type="AlphaFoldDB" id="A0AA88B6C2"/>
<sequence>MISDEIEASPEIGLAPLPLAGEVDALARAWRVRAFSARDISRVERAPSPTLPRKRERGCTFSVAAVGLNLIALAAHGFRQRARCPG</sequence>
<organism evidence="1 2">
    <name type="scientific">Bradyrhizobium guangdongense</name>
    <dbReference type="NCBI Taxonomy" id="1325090"/>
    <lineage>
        <taxon>Bacteria</taxon>
        <taxon>Pseudomonadati</taxon>
        <taxon>Pseudomonadota</taxon>
        <taxon>Alphaproteobacteria</taxon>
        <taxon>Hyphomicrobiales</taxon>
        <taxon>Nitrobacteraceae</taxon>
        <taxon>Bradyrhizobium</taxon>
    </lineage>
</organism>
<reference evidence="1" key="1">
    <citation type="journal article" date="2014" name="Int. J. Syst. Evol. Microbiol.">
        <title>Complete genome sequence of Corynebacterium casei LMG S-19264T (=DSM 44701T), isolated from a smear-ripened cheese.</title>
        <authorList>
            <consortium name="US DOE Joint Genome Institute (JGI-PGF)"/>
            <person name="Walter F."/>
            <person name="Albersmeier A."/>
            <person name="Kalinowski J."/>
            <person name="Ruckert C."/>
        </authorList>
    </citation>
    <scope>NUCLEOTIDE SEQUENCE</scope>
    <source>
        <strain evidence="1">CGMCC 1.15034</strain>
    </source>
</reference>
<accession>A0AA88B6C2</accession>
<comment type="caution">
    <text evidence="1">The sequence shown here is derived from an EMBL/GenBank/DDBJ whole genome shotgun (WGS) entry which is preliminary data.</text>
</comment>
<reference evidence="1" key="2">
    <citation type="submission" date="2022-12" db="EMBL/GenBank/DDBJ databases">
        <authorList>
            <person name="Sun Q."/>
            <person name="Zhou Y."/>
        </authorList>
    </citation>
    <scope>NUCLEOTIDE SEQUENCE</scope>
    <source>
        <strain evidence="1">CGMCC 1.15034</strain>
    </source>
</reference>
<dbReference type="EMBL" id="BMHC01000001">
    <property type="protein sequence ID" value="GGI19861.1"/>
    <property type="molecule type" value="Genomic_DNA"/>
</dbReference>
<evidence type="ECO:0000313" key="2">
    <source>
        <dbReference type="Proteomes" id="UP000625079"/>
    </source>
</evidence>
<dbReference type="Proteomes" id="UP000625079">
    <property type="component" value="Unassembled WGS sequence"/>
</dbReference>
<evidence type="ECO:0000313" key="1">
    <source>
        <dbReference type="EMBL" id="GGI19861.1"/>
    </source>
</evidence>
<name>A0AA88B6C2_9BRAD</name>